<evidence type="ECO:0000256" key="2">
    <source>
        <dbReference type="ARBA" id="ARBA00023136"/>
    </source>
</evidence>
<dbReference type="PANTHER" id="PTHR37042:SF4">
    <property type="entry name" value="OUTER MEMBRANE PROTEIN RV1973"/>
    <property type="match status" value="1"/>
</dbReference>
<evidence type="ECO:0000313" key="5">
    <source>
        <dbReference type="EMBL" id="BBX53640.1"/>
    </source>
</evidence>
<dbReference type="EMBL" id="AP022570">
    <property type="protein sequence ID" value="BBX53640.1"/>
    <property type="molecule type" value="Genomic_DNA"/>
</dbReference>
<evidence type="ECO:0000313" key="6">
    <source>
        <dbReference type="Proteomes" id="UP000466785"/>
    </source>
</evidence>
<keyword evidence="4" id="KW-0812">Transmembrane</keyword>
<accession>A0A6N4VI27</accession>
<feature type="compositionally biased region" description="Basic and acidic residues" evidence="3">
    <location>
        <begin position="1"/>
        <end position="11"/>
    </location>
</feature>
<evidence type="ECO:0000256" key="1">
    <source>
        <dbReference type="ARBA" id="ARBA00004370"/>
    </source>
</evidence>
<dbReference type="RefSeq" id="WP_179967536.1">
    <property type="nucleotide sequence ID" value="NZ_AP022570.1"/>
</dbReference>
<proteinExistence type="predicted"/>
<comment type="subcellular location">
    <subcellularLocation>
        <location evidence="1">Membrane</location>
    </subcellularLocation>
</comment>
<evidence type="ECO:0000256" key="4">
    <source>
        <dbReference type="SAM" id="Phobius"/>
    </source>
</evidence>
<dbReference type="Proteomes" id="UP000466785">
    <property type="component" value="Chromosome"/>
</dbReference>
<dbReference type="KEGG" id="mpof:MPOR_46660"/>
<organism evidence="5 6">
    <name type="scientific">Mycolicibacterium poriferae</name>
    <dbReference type="NCBI Taxonomy" id="39694"/>
    <lineage>
        <taxon>Bacteria</taxon>
        <taxon>Bacillati</taxon>
        <taxon>Actinomycetota</taxon>
        <taxon>Actinomycetes</taxon>
        <taxon>Mycobacteriales</taxon>
        <taxon>Mycobacteriaceae</taxon>
        <taxon>Mycolicibacterium</taxon>
    </lineage>
</organism>
<dbReference type="PANTHER" id="PTHR37042">
    <property type="entry name" value="OUTER MEMBRANE PROTEIN RV1973"/>
    <property type="match status" value="1"/>
</dbReference>
<evidence type="ECO:0000256" key="3">
    <source>
        <dbReference type="SAM" id="MobiDB-lite"/>
    </source>
</evidence>
<reference evidence="5 6" key="1">
    <citation type="journal article" date="2019" name="Emerg. Microbes Infect.">
        <title>Comprehensive subspecies identification of 175 nontuberculous mycobacteria species based on 7547 genomic profiles.</title>
        <authorList>
            <person name="Matsumoto Y."/>
            <person name="Kinjo T."/>
            <person name="Motooka D."/>
            <person name="Nabeya D."/>
            <person name="Jung N."/>
            <person name="Uechi K."/>
            <person name="Horii T."/>
            <person name="Iida T."/>
            <person name="Fujita J."/>
            <person name="Nakamura S."/>
        </authorList>
    </citation>
    <scope>NUCLEOTIDE SEQUENCE [LARGE SCALE GENOMIC DNA]</scope>
    <source>
        <strain evidence="5 6">JCM 12603</strain>
    </source>
</reference>
<protein>
    <recommendedName>
        <fullName evidence="7">Outer membrane protein</fullName>
    </recommendedName>
</protein>
<keyword evidence="6" id="KW-1185">Reference proteome</keyword>
<gene>
    <name evidence="5" type="ORF">MPOR_46660</name>
</gene>
<feature type="compositionally biased region" description="Acidic residues" evidence="3">
    <location>
        <begin position="55"/>
        <end position="74"/>
    </location>
</feature>
<feature type="region of interest" description="Disordered" evidence="3">
    <location>
        <begin position="1"/>
        <end position="96"/>
    </location>
</feature>
<sequence>MSGDSKDKKDDTSEDAGGTSTGAEQTAATGAGQADATEPTAATEQAEATEKADATEEAEATDQVDATEEADAAEEAGKSGDESSDAATPAEPVAIPAPKRSVPWSKVVAFGLLPALALLLALTAGFLKWQANSARIAEDAADAATQAATESTIALLSYSPDTVEQQLGAARNLLTGEFQQSYTDLTTDVVIPGAKEQQIAALASVPAAAPVSADPDHAVVLLFVNQTVTVGQQPPTDTASSVRVTLDKVDGRWLISAFDPV</sequence>
<name>A0A6N4VI27_9MYCO</name>
<dbReference type="GO" id="GO:0016020">
    <property type="term" value="C:membrane"/>
    <property type="evidence" value="ECO:0007669"/>
    <property type="project" value="UniProtKB-SubCell"/>
</dbReference>
<dbReference type="AlphaFoldDB" id="A0A6N4VI27"/>
<feature type="transmembrane region" description="Helical" evidence="4">
    <location>
        <begin position="107"/>
        <end position="127"/>
    </location>
</feature>
<feature type="compositionally biased region" description="Low complexity" evidence="3">
    <location>
        <begin position="15"/>
        <end position="46"/>
    </location>
</feature>
<keyword evidence="4" id="KW-1133">Transmembrane helix</keyword>
<evidence type="ECO:0008006" key="7">
    <source>
        <dbReference type="Google" id="ProtNLM"/>
    </source>
</evidence>
<keyword evidence="2 4" id="KW-0472">Membrane</keyword>